<gene>
    <name evidence="1" type="ORF">Pmar_PMAR027132</name>
</gene>
<dbReference type="RefSeq" id="XP_002786291.1">
    <property type="nucleotide sequence ID" value="XM_002786245.1"/>
</dbReference>
<sequence length="147" mass="16158">MLIGPHNHHSLTYPFGTTTCCGRFHPTHHHSYEGLQGSGDLFVPDDVVYIGRLPHCESFVPSLSDDEKHDKAEGSSYGQMYTPDAGAGITCNDVSLENTVDSEGEVFLRGLMAILASMMEIGDDMERQRILDHSSVSHPEFTGTYTP</sequence>
<name>C5KBQ5_PERM5</name>
<evidence type="ECO:0000313" key="2">
    <source>
        <dbReference type="Proteomes" id="UP000007800"/>
    </source>
</evidence>
<dbReference type="EMBL" id="GG671914">
    <property type="protein sequence ID" value="EER18087.1"/>
    <property type="molecule type" value="Genomic_DNA"/>
</dbReference>
<dbReference type="Proteomes" id="UP000007800">
    <property type="component" value="Unassembled WGS sequence"/>
</dbReference>
<feature type="non-terminal residue" evidence="1">
    <location>
        <position position="147"/>
    </location>
</feature>
<keyword evidence="2" id="KW-1185">Reference proteome</keyword>
<reference evidence="1 2" key="1">
    <citation type="submission" date="2008-07" db="EMBL/GenBank/DDBJ databases">
        <authorList>
            <person name="El-Sayed N."/>
            <person name="Caler E."/>
            <person name="Inman J."/>
            <person name="Amedeo P."/>
            <person name="Hass B."/>
            <person name="Wortman J."/>
        </authorList>
    </citation>
    <scope>NUCLEOTIDE SEQUENCE [LARGE SCALE GENOMIC DNA]</scope>
    <source>
        <strain evidence="2">ATCC 50983 / TXsc</strain>
    </source>
</reference>
<proteinExistence type="predicted"/>
<dbReference type="AlphaFoldDB" id="C5KBQ5"/>
<protein>
    <submittedName>
        <fullName evidence="1">Uncharacterized protein</fullName>
    </submittedName>
</protein>
<dbReference type="InParanoid" id="C5KBQ5"/>
<dbReference type="GeneID" id="9048485"/>
<accession>C5KBQ5</accession>
<organism evidence="2">
    <name type="scientific">Perkinsus marinus (strain ATCC 50983 / TXsc)</name>
    <dbReference type="NCBI Taxonomy" id="423536"/>
    <lineage>
        <taxon>Eukaryota</taxon>
        <taxon>Sar</taxon>
        <taxon>Alveolata</taxon>
        <taxon>Perkinsozoa</taxon>
        <taxon>Perkinsea</taxon>
        <taxon>Perkinsida</taxon>
        <taxon>Perkinsidae</taxon>
        <taxon>Perkinsus</taxon>
    </lineage>
</organism>
<dbReference type="OMA" id="AGITCND"/>
<evidence type="ECO:0000313" key="1">
    <source>
        <dbReference type="EMBL" id="EER18087.1"/>
    </source>
</evidence>